<comment type="caution">
    <text evidence="2">The sequence shown here is derived from an EMBL/GenBank/DDBJ whole genome shotgun (WGS) entry which is preliminary data.</text>
</comment>
<dbReference type="Proteomes" id="UP000694300">
    <property type="component" value="Unassembled WGS sequence"/>
</dbReference>
<dbReference type="RefSeq" id="WP_218591773.1">
    <property type="nucleotide sequence ID" value="NZ_JADQDE010000114.1"/>
</dbReference>
<evidence type="ECO:0000313" key="3">
    <source>
        <dbReference type="Proteomes" id="UP000694300"/>
    </source>
</evidence>
<reference evidence="2 3" key="1">
    <citation type="submission" date="2020-11" db="EMBL/GenBank/DDBJ databases">
        <title>Pseudonocardia abyssalis sp. nov. and Pseudonocardia oceani sp. nov., description and phylogenomic analysis of two novel actinomycetes isolated from the deep Southern Ocean.</title>
        <authorList>
            <person name="Parra J."/>
        </authorList>
    </citation>
    <scope>NUCLEOTIDE SEQUENCE [LARGE SCALE GENOMIC DNA]</scope>
    <source>
        <strain evidence="3">KRD185</strain>
    </source>
</reference>
<dbReference type="PANTHER" id="PTHR43798:SF5">
    <property type="entry name" value="MONOACYLGLYCEROL LIPASE ABHD6"/>
    <property type="match status" value="1"/>
</dbReference>
<accession>A0ABS6U755</accession>
<evidence type="ECO:0000313" key="2">
    <source>
        <dbReference type="EMBL" id="MBW0128070.1"/>
    </source>
</evidence>
<keyword evidence="2" id="KW-0378">Hydrolase</keyword>
<proteinExistence type="predicted"/>
<dbReference type="PANTHER" id="PTHR43798">
    <property type="entry name" value="MONOACYLGLYCEROL LIPASE"/>
    <property type="match status" value="1"/>
</dbReference>
<evidence type="ECO:0000259" key="1">
    <source>
        <dbReference type="Pfam" id="PF12697"/>
    </source>
</evidence>
<dbReference type="InterPro" id="IPR000073">
    <property type="entry name" value="AB_hydrolase_1"/>
</dbReference>
<dbReference type="Pfam" id="PF12697">
    <property type="entry name" value="Abhydrolase_6"/>
    <property type="match status" value="1"/>
</dbReference>
<gene>
    <name evidence="2" type="ORF">I4I82_10270</name>
</gene>
<dbReference type="EMBL" id="JADQDF010000001">
    <property type="protein sequence ID" value="MBW0128070.1"/>
    <property type="molecule type" value="Genomic_DNA"/>
</dbReference>
<feature type="domain" description="AB hydrolase-1" evidence="1">
    <location>
        <begin position="16"/>
        <end position="234"/>
    </location>
</feature>
<keyword evidence="3" id="KW-1185">Reference proteome</keyword>
<name>A0ABS6U755_9PSEU</name>
<protein>
    <submittedName>
        <fullName evidence="2">Alpha/beta hydrolase</fullName>
    </submittedName>
</protein>
<dbReference type="GO" id="GO:0016787">
    <property type="term" value="F:hydrolase activity"/>
    <property type="evidence" value="ECO:0007669"/>
    <property type="project" value="UniProtKB-KW"/>
</dbReference>
<organism evidence="2 3">
    <name type="scientific">Pseudonocardia oceani</name>
    <dbReference type="NCBI Taxonomy" id="2792013"/>
    <lineage>
        <taxon>Bacteria</taxon>
        <taxon>Bacillati</taxon>
        <taxon>Actinomycetota</taxon>
        <taxon>Actinomycetes</taxon>
        <taxon>Pseudonocardiales</taxon>
        <taxon>Pseudonocardiaceae</taxon>
        <taxon>Pseudonocardia</taxon>
    </lineage>
</organism>
<sequence>MSGLRVRRRGSGAPTVLLLHGLGATSDVWEGVAASLDPLVCVAPDLPGHGGSPPLPAYTFAAVADAVAGLVDPAGTLVLGHSFGGVVGLHLANRPGVRAVVGLGIKVEWTSDELARGAALAARGPALFDTREEAVERHLRLAGLTGLVEPGDVDAGVVEEDGRWRAALDVRAFGVGDPEMTALVAGARVPVRLVRGEHDRMVGTALLRELVPDPVDLPGLGHNAHVEAPSVVAALLDPFRPPAGVRRPSR</sequence>
<dbReference type="InterPro" id="IPR050266">
    <property type="entry name" value="AB_hydrolase_sf"/>
</dbReference>